<name>A0ABU8GZK5_9SPHN</name>
<keyword evidence="2" id="KW-1185">Reference proteome</keyword>
<comment type="caution">
    <text evidence="1">The sequence shown here is derived from an EMBL/GenBank/DDBJ whole genome shotgun (WGS) entry which is preliminary data.</text>
</comment>
<dbReference type="RefSeq" id="WP_037534601.1">
    <property type="nucleotide sequence ID" value="NZ_JBBBDM010000002.1"/>
</dbReference>
<accession>A0ABU8GZK5</accession>
<organism evidence="1 2">
    <name type="scientific">Sphingomonas kyungheensis</name>
    <dbReference type="NCBI Taxonomy" id="1069987"/>
    <lineage>
        <taxon>Bacteria</taxon>
        <taxon>Pseudomonadati</taxon>
        <taxon>Pseudomonadota</taxon>
        <taxon>Alphaproteobacteria</taxon>
        <taxon>Sphingomonadales</taxon>
        <taxon>Sphingomonadaceae</taxon>
        <taxon>Sphingomonas</taxon>
    </lineage>
</organism>
<evidence type="ECO:0000313" key="2">
    <source>
        <dbReference type="Proteomes" id="UP001367771"/>
    </source>
</evidence>
<dbReference type="Proteomes" id="UP001367771">
    <property type="component" value="Unassembled WGS sequence"/>
</dbReference>
<proteinExistence type="predicted"/>
<protein>
    <submittedName>
        <fullName evidence="1">Type II toxin-antitoxin system VapB family antitoxin</fullName>
    </submittedName>
</protein>
<reference evidence="1 2" key="1">
    <citation type="journal article" date="2013" name="Int. J. Syst. Evol. Microbiol.">
        <title>Sphingomonas kyungheensis sp. nov., a bacterium with ginsenoside-converting activity isolated from soil of a ginseng field.</title>
        <authorList>
            <person name="Son H.M."/>
            <person name="Yang J.E."/>
            <person name="Park Y."/>
            <person name="Han C.K."/>
            <person name="Kim S.G."/>
            <person name="Kook M."/>
            <person name="Yi T.H."/>
        </authorList>
    </citation>
    <scope>NUCLEOTIDE SEQUENCE [LARGE SCALE GENOMIC DNA]</scope>
    <source>
        <strain evidence="1 2">LMG 26582</strain>
    </source>
</reference>
<sequence>MASLFIKDPETAALAGKVAAQLGTTKTEAVRRGLTSLETAEISEAPNGGAVTVRTVDWLRQYRAQHPLPDREAMKIDKAFYDSLSDEEDVVDPWSE</sequence>
<dbReference type="Pfam" id="PF07704">
    <property type="entry name" value="PSK_trans_fac"/>
    <property type="match status" value="1"/>
</dbReference>
<dbReference type="EMBL" id="JBBBDM010000002">
    <property type="protein sequence ID" value="MEI5686280.1"/>
    <property type="molecule type" value="Genomic_DNA"/>
</dbReference>
<evidence type="ECO:0000313" key="1">
    <source>
        <dbReference type="EMBL" id="MEI5686280.1"/>
    </source>
</evidence>
<gene>
    <name evidence="1" type="ORF">V8201_04225</name>
</gene>
<dbReference type="InterPro" id="IPR011660">
    <property type="entry name" value="VapB-like"/>
</dbReference>